<gene>
    <name evidence="2" type="ORF">Tco_0624676</name>
</gene>
<feature type="compositionally biased region" description="Basic residues" evidence="1">
    <location>
        <begin position="301"/>
        <end position="313"/>
    </location>
</feature>
<dbReference type="Proteomes" id="UP001151760">
    <property type="component" value="Unassembled WGS sequence"/>
</dbReference>
<comment type="caution">
    <text evidence="2">The sequence shown here is derived from an EMBL/GenBank/DDBJ whole genome shotgun (WGS) entry which is preliminary data.</text>
</comment>
<evidence type="ECO:0000313" key="2">
    <source>
        <dbReference type="EMBL" id="GJS51314.1"/>
    </source>
</evidence>
<keyword evidence="3" id="KW-1185">Reference proteome</keyword>
<reference evidence="2" key="1">
    <citation type="journal article" date="2022" name="Int. J. Mol. Sci.">
        <title>Draft Genome of Tanacetum Coccineum: Genomic Comparison of Closely Related Tanacetum-Family Plants.</title>
        <authorList>
            <person name="Yamashiro T."/>
            <person name="Shiraishi A."/>
            <person name="Nakayama K."/>
            <person name="Satake H."/>
        </authorList>
    </citation>
    <scope>NUCLEOTIDE SEQUENCE</scope>
</reference>
<feature type="region of interest" description="Disordered" evidence="1">
    <location>
        <begin position="342"/>
        <end position="416"/>
    </location>
</feature>
<accession>A0ABQ4WET2</accession>
<organism evidence="2 3">
    <name type="scientific">Tanacetum coccineum</name>
    <dbReference type="NCBI Taxonomy" id="301880"/>
    <lineage>
        <taxon>Eukaryota</taxon>
        <taxon>Viridiplantae</taxon>
        <taxon>Streptophyta</taxon>
        <taxon>Embryophyta</taxon>
        <taxon>Tracheophyta</taxon>
        <taxon>Spermatophyta</taxon>
        <taxon>Magnoliopsida</taxon>
        <taxon>eudicotyledons</taxon>
        <taxon>Gunneridae</taxon>
        <taxon>Pentapetalae</taxon>
        <taxon>asterids</taxon>
        <taxon>campanulids</taxon>
        <taxon>Asterales</taxon>
        <taxon>Asteraceae</taxon>
        <taxon>Asteroideae</taxon>
        <taxon>Anthemideae</taxon>
        <taxon>Anthemidinae</taxon>
        <taxon>Tanacetum</taxon>
    </lineage>
</organism>
<feature type="compositionally biased region" description="Basic and acidic residues" evidence="1">
    <location>
        <begin position="407"/>
        <end position="416"/>
    </location>
</feature>
<protein>
    <recommendedName>
        <fullName evidence="4">Aminotransferase-like plant mobile domain-containing protein</fullName>
    </recommendedName>
</protein>
<name>A0ABQ4WET2_9ASTR</name>
<dbReference type="EMBL" id="BQNB010008576">
    <property type="protein sequence ID" value="GJS51314.1"/>
    <property type="molecule type" value="Genomic_DNA"/>
</dbReference>
<evidence type="ECO:0000256" key="1">
    <source>
        <dbReference type="SAM" id="MobiDB-lite"/>
    </source>
</evidence>
<evidence type="ECO:0000313" key="3">
    <source>
        <dbReference type="Proteomes" id="UP001151760"/>
    </source>
</evidence>
<feature type="compositionally biased region" description="Polar residues" evidence="1">
    <location>
        <begin position="382"/>
        <end position="394"/>
    </location>
</feature>
<sequence length="416" mass="45231">MGLSFGTSCRLHVILRTVPLLECPLIPLHFDGANDPKPNVSFDTPSFFGVLVAAPDLTCPSTSQLLRSISLVLARASIATISKLLPSFGCSGGDYTSSCPPSLTYRIPQDLHPCLPDPGFTMDRLPGDAIGIYTEFLWFSGVRIPFSTFLLSVLKYFKDVCMDDGPASLKKWKDKYLLIDRRAIPDYLTWRHSCSCVFNDLPTDGYDQNDVERLRAHLICLREMREGVLVRSGLSSVWFNKEYRVPSHTTALAAQGAMIPLPTADEIVACRPDPRLAKKSKGLSQAGVRSSLDNEPERSRQLKRRKLRKRASKHGSSALELGQTEGVDEADLTDLCSEIENSLERDEGTSTKAASALAPHLGKRSGAPPSVDDASASGPSHVGTSVHASTSRRNLSLGGAVVSGHVGKSEAEVLRR</sequence>
<proteinExistence type="predicted"/>
<feature type="region of interest" description="Disordered" evidence="1">
    <location>
        <begin position="278"/>
        <end position="326"/>
    </location>
</feature>
<reference evidence="2" key="2">
    <citation type="submission" date="2022-01" db="EMBL/GenBank/DDBJ databases">
        <authorList>
            <person name="Yamashiro T."/>
            <person name="Shiraishi A."/>
            <person name="Satake H."/>
            <person name="Nakayama K."/>
        </authorList>
    </citation>
    <scope>NUCLEOTIDE SEQUENCE</scope>
</reference>
<evidence type="ECO:0008006" key="4">
    <source>
        <dbReference type="Google" id="ProtNLM"/>
    </source>
</evidence>